<dbReference type="OrthoDB" id="5194541at2"/>
<comment type="caution">
    <text evidence="1">The sequence shown here is derived from an EMBL/GenBank/DDBJ whole genome shotgun (WGS) entry which is preliminary data.</text>
</comment>
<dbReference type="PANTHER" id="PTHR28008:SF1">
    <property type="entry name" value="DOMAIN PROTEIN, PUTATIVE (AFU_ORTHOLOGUE AFUA_3G10980)-RELATED"/>
    <property type="match status" value="1"/>
</dbReference>
<sequence>MLFSPGSTVPSGPENSDKVTHALMFAALAVTSRYARIGAAWTAAWLLAFAAVSEVLQGALPIQRSCSIWDAAADAVGIVVGLVLARVLARPLRIPV</sequence>
<dbReference type="PANTHER" id="PTHR28008">
    <property type="entry name" value="DOMAIN PROTEIN, PUTATIVE (AFU_ORTHOLOGUE AFUA_3G10980)-RELATED"/>
    <property type="match status" value="1"/>
</dbReference>
<accession>A0A3S3D2U7</accession>
<organism evidence="1 2">
    <name type="scientific">Prescottella agglutinans</name>
    <dbReference type="NCBI Taxonomy" id="1644129"/>
    <lineage>
        <taxon>Bacteria</taxon>
        <taxon>Bacillati</taxon>
        <taxon>Actinomycetota</taxon>
        <taxon>Actinomycetes</taxon>
        <taxon>Mycobacteriales</taxon>
        <taxon>Nocardiaceae</taxon>
        <taxon>Prescottella</taxon>
    </lineage>
</organism>
<evidence type="ECO:0000313" key="2">
    <source>
        <dbReference type="Proteomes" id="UP000286208"/>
    </source>
</evidence>
<reference evidence="1 2" key="1">
    <citation type="submission" date="2018-11" db="EMBL/GenBank/DDBJ databases">
        <title>Rhodococcus spongicola sp. nov. and Rhodococcus xishaensis sp. nov. from marine sponges.</title>
        <authorList>
            <person name="Li L."/>
            <person name="Lin H.W."/>
        </authorList>
    </citation>
    <scope>NUCLEOTIDE SEQUENCE [LARGE SCALE GENOMIC DNA]</scope>
    <source>
        <strain evidence="1 2">CCTCC AB2014297</strain>
    </source>
</reference>
<protein>
    <submittedName>
        <fullName evidence="1">VanZ family protein</fullName>
    </submittedName>
</protein>
<dbReference type="EMBL" id="RKLP01000001">
    <property type="protein sequence ID" value="RVW11661.1"/>
    <property type="molecule type" value="Genomic_DNA"/>
</dbReference>
<name>A0A3S3D2U7_9NOCA</name>
<evidence type="ECO:0000313" key="1">
    <source>
        <dbReference type="EMBL" id="RVW11661.1"/>
    </source>
</evidence>
<gene>
    <name evidence="1" type="ORF">EGT67_03155</name>
</gene>
<keyword evidence="2" id="KW-1185">Reference proteome</keyword>
<dbReference type="Proteomes" id="UP000286208">
    <property type="component" value="Unassembled WGS sequence"/>
</dbReference>
<dbReference type="AlphaFoldDB" id="A0A3S3D2U7"/>
<proteinExistence type="predicted"/>